<proteinExistence type="predicted"/>
<accession>A0A915IND9</accession>
<keyword evidence="2" id="KW-0732">Signal</keyword>
<evidence type="ECO:0000256" key="2">
    <source>
        <dbReference type="SAM" id="SignalP"/>
    </source>
</evidence>
<feature type="compositionally biased region" description="Polar residues" evidence="1">
    <location>
        <begin position="297"/>
        <end position="306"/>
    </location>
</feature>
<feature type="compositionally biased region" description="Low complexity" evidence="1">
    <location>
        <begin position="154"/>
        <end position="166"/>
    </location>
</feature>
<evidence type="ECO:0000313" key="4">
    <source>
        <dbReference type="WBParaSite" id="nRc.2.0.1.t15325-RA"/>
    </source>
</evidence>
<feature type="compositionally biased region" description="Basic and acidic residues" evidence="1">
    <location>
        <begin position="56"/>
        <end position="65"/>
    </location>
</feature>
<feature type="chain" id="PRO_5037111084" evidence="2">
    <location>
        <begin position="24"/>
        <end position="358"/>
    </location>
</feature>
<feature type="region of interest" description="Disordered" evidence="1">
    <location>
        <begin position="33"/>
        <end position="166"/>
    </location>
</feature>
<keyword evidence="3" id="KW-1185">Reference proteome</keyword>
<sequence length="358" mass="40067">MALFKVSLICILFLQIFTRSCYTDQVRGVIVDPNAPQHPGSPQGTTPETIYFGATDGKRGGENRESGTGFREQNGDDDGKWVRRSTGLPVYQRTTPNFGGDADGDEVSTVESVTEDPYSRQVTTDRYRPFVRTTEEPDDGDSNGDGKTTEDPYGRTTTGRYTRFGSRFSTEDPFKRVSGRITTNRPFGRSDGDGETTEDPFSRYRGTTDRYSRFGMKTTEDPFGRGSGRTTERYRPFGRGDGGGETTEDPFSRYRGTTNRYSRFGTRTTEDPFQRSFGRTTPRYGRLPGDGDETTDDPYSTRGTYSGRYTTEGPLWGRRTTPDYGYVELQSCSVGVVRASDDSRLFQAGSLQTDDRQI</sequence>
<feature type="compositionally biased region" description="Polar residues" evidence="1">
    <location>
        <begin position="255"/>
        <end position="267"/>
    </location>
</feature>
<dbReference type="AlphaFoldDB" id="A0A915IND9"/>
<feature type="signal peptide" evidence="2">
    <location>
        <begin position="1"/>
        <end position="23"/>
    </location>
</feature>
<reference evidence="4" key="1">
    <citation type="submission" date="2022-11" db="UniProtKB">
        <authorList>
            <consortium name="WormBaseParasite"/>
        </authorList>
    </citation>
    <scope>IDENTIFICATION</scope>
</reference>
<evidence type="ECO:0000313" key="3">
    <source>
        <dbReference type="Proteomes" id="UP000887565"/>
    </source>
</evidence>
<evidence type="ECO:0000256" key="1">
    <source>
        <dbReference type="SAM" id="MobiDB-lite"/>
    </source>
</evidence>
<protein>
    <submittedName>
        <fullName evidence="4">Uncharacterized protein</fullName>
    </submittedName>
</protein>
<name>A0A915IND9_ROMCU</name>
<dbReference type="WBParaSite" id="nRc.2.0.1.t15325-RA">
    <property type="protein sequence ID" value="nRc.2.0.1.t15325-RA"/>
    <property type="gene ID" value="nRc.2.0.1.g15325"/>
</dbReference>
<organism evidence="3 4">
    <name type="scientific">Romanomermis culicivorax</name>
    <name type="common">Nematode worm</name>
    <dbReference type="NCBI Taxonomy" id="13658"/>
    <lineage>
        <taxon>Eukaryota</taxon>
        <taxon>Metazoa</taxon>
        <taxon>Ecdysozoa</taxon>
        <taxon>Nematoda</taxon>
        <taxon>Enoplea</taxon>
        <taxon>Dorylaimia</taxon>
        <taxon>Mermithida</taxon>
        <taxon>Mermithoidea</taxon>
        <taxon>Mermithidae</taxon>
        <taxon>Romanomermis</taxon>
    </lineage>
</organism>
<feature type="region of interest" description="Disordered" evidence="1">
    <location>
        <begin position="179"/>
        <end position="306"/>
    </location>
</feature>
<dbReference type="Proteomes" id="UP000887565">
    <property type="component" value="Unplaced"/>
</dbReference>
<feature type="compositionally biased region" description="Basic and acidic residues" evidence="1">
    <location>
        <begin position="200"/>
        <end position="223"/>
    </location>
</feature>